<protein>
    <submittedName>
        <fullName evidence="1">Uncharacterized protein</fullName>
    </submittedName>
</protein>
<dbReference type="EMBL" id="LAZR01008114">
    <property type="protein sequence ID" value="KKM80878.1"/>
    <property type="molecule type" value="Genomic_DNA"/>
</dbReference>
<comment type="caution">
    <text evidence="1">The sequence shown here is derived from an EMBL/GenBank/DDBJ whole genome shotgun (WGS) entry which is preliminary data.</text>
</comment>
<dbReference type="AlphaFoldDB" id="A0A0F9KG22"/>
<gene>
    <name evidence="1" type="ORF">LCGC14_1335490</name>
</gene>
<name>A0A0F9KG22_9ZZZZ</name>
<evidence type="ECO:0000313" key="1">
    <source>
        <dbReference type="EMBL" id="KKM80878.1"/>
    </source>
</evidence>
<reference evidence="1" key="1">
    <citation type="journal article" date="2015" name="Nature">
        <title>Complex archaea that bridge the gap between prokaryotes and eukaryotes.</title>
        <authorList>
            <person name="Spang A."/>
            <person name="Saw J.H."/>
            <person name="Jorgensen S.L."/>
            <person name="Zaremba-Niedzwiedzka K."/>
            <person name="Martijn J."/>
            <person name="Lind A.E."/>
            <person name="van Eijk R."/>
            <person name="Schleper C."/>
            <person name="Guy L."/>
            <person name="Ettema T.J."/>
        </authorList>
    </citation>
    <scope>NUCLEOTIDE SEQUENCE</scope>
</reference>
<sequence>MADTTGVVLLNKIVDRFIFKYKLPEDDYVNYFEHASDCVRDLNVHVISNYTQSTETVSALGVLTMPSDMIGLIGVALEYKGELWYFTEKQYMIIKDDADDA</sequence>
<feature type="non-terminal residue" evidence="1">
    <location>
        <position position="101"/>
    </location>
</feature>
<accession>A0A0F9KG22</accession>
<proteinExistence type="predicted"/>
<organism evidence="1">
    <name type="scientific">marine sediment metagenome</name>
    <dbReference type="NCBI Taxonomy" id="412755"/>
    <lineage>
        <taxon>unclassified sequences</taxon>
        <taxon>metagenomes</taxon>
        <taxon>ecological metagenomes</taxon>
    </lineage>
</organism>